<keyword evidence="2" id="KW-0378">Hydrolase</keyword>
<keyword evidence="5" id="KW-0238">DNA-binding</keyword>
<evidence type="ECO:0000259" key="6">
    <source>
        <dbReference type="PROSITE" id="PS51198"/>
    </source>
</evidence>
<dbReference type="GO" id="GO:0000725">
    <property type="term" value="P:recombinational repair"/>
    <property type="evidence" value="ECO:0007669"/>
    <property type="project" value="TreeGrafter"/>
</dbReference>
<dbReference type="Pfam" id="PF00580">
    <property type="entry name" value="UvrD-helicase"/>
    <property type="match status" value="1"/>
</dbReference>
<evidence type="ECO:0000313" key="7">
    <source>
        <dbReference type="EMBL" id="GAI72937.1"/>
    </source>
</evidence>
<keyword evidence="1" id="KW-0547">Nucleotide-binding</keyword>
<gene>
    <name evidence="7" type="ORF">S12H4_25156</name>
</gene>
<dbReference type="InterPro" id="IPR014016">
    <property type="entry name" value="UvrD-like_ATP-bd"/>
</dbReference>
<keyword evidence="3" id="KW-0347">Helicase</keyword>
<evidence type="ECO:0000256" key="5">
    <source>
        <dbReference type="ARBA" id="ARBA00023125"/>
    </source>
</evidence>
<dbReference type="Gene3D" id="1.10.10.160">
    <property type="match status" value="1"/>
</dbReference>
<evidence type="ECO:0000256" key="3">
    <source>
        <dbReference type="ARBA" id="ARBA00022806"/>
    </source>
</evidence>
<comment type="caution">
    <text evidence="7">The sequence shown here is derived from an EMBL/GenBank/DDBJ whole genome shotgun (WGS) entry which is preliminary data.</text>
</comment>
<feature type="non-terminal residue" evidence="7">
    <location>
        <position position="104"/>
    </location>
</feature>
<dbReference type="InterPro" id="IPR013986">
    <property type="entry name" value="DExx_box_DNA_helicase_dom_sf"/>
</dbReference>
<organism evidence="7">
    <name type="scientific">marine sediment metagenome</name>
    <dbReference type="NCBI Taxonomy" id="412755"/>
    <lineage>
        <taxon>unclassified sequences</taxon>
        <taxon>metagenomes</taxon>
        <taxon>ecological metagenomes</taxon>
    </lineage>
</organism>
<feature type="non-terminal residue" evidence="7">
    <location>
        <position position="1"/>
    </location>
</feature>
<name>X1QWK1_9ZZZZ</name>
<dbReference type="InterPro" id="IPR027417">
    <property type="entry name" value="P-loop_NTPase"/>
</dbReference>
<feature type="domain" description="UvrD-like helicase ATP-binding" evidence="6">
    <location>
        <begin position="1"/>
        <end position="104"/>
    </location>
</feature>
<dbReference type="SUPFAM" id="SSF52540">
    <property type="entry name" value="P-loop containing nucleoside triphosphate hydrolases"/>
    <property type="match status" value="1"/>
</dbReference>
<dbReference type="EMBL" id="BARW01013953">
    <property type="protein sequence ID" value="GAI72937.1"/>
    <property type="molecule type" value="Genomic_DNA"/>
</dbReference>
<dbReference type="GO" id="GO:0003677">
    <property type="term" value="F:DNA binding"/>
    <property type="evidence" value="ECO:0007669"/>
    <property type="project" value="UniProtKB-KW"/>
</dbReference>
<dbReference type="GO" id="GO:0005829">
    <property type="term" value="C:cytosol"/>
    <property type="evidence" value="ECO:0007669"/>
    <property type="project" value="TreeGrafter"/>
</dbReference>
<dbReference type="GO" id="GO:0033202">
    <property type="term" value="C:DNA helicase complex"/>
    <property type="evidence" value="ECO:0007669"/>
    <property type="project" value="TreeGrafter"/>
</dbReference>
<reference evidence="7" key="1">
    <citation type="journal article" date="2014" name="Front. Microbiol.">
        <title>High frequency of phylogenetically diverse reductive dehalogenase-homologous genes in deep subseafloor sedimentary metagenomes.</title>
        <authorList>
            <person name="Kawai M."/>
            <person name="Futagami T."/>
            <person name="Toyoda A."/>
            <person name="Takaki Y."/>
            <person name="Nishi S."/>
            <person name="Hori S."/>
            <person name="Arai W."/>
            <person name="Tsubouchi T."/>
            <person name="Morono Y."/>
            <person name="Uchiyama I."/>
            <person name="Ito T."/>
            <person name="Fujiyama A."/>
            <person name="Inagaki F."/>
            <person name="Takami H."/>
        </authorList>
    </citation>
    <scope>NUCLEOTIDE SEQUENCE</scope>
    <source>
        <strain evidence="7">Expedition CK06-06</strain>
    </source>
</reference>
<dbReference type="Gene3D" id="3.40.50.300">
    <property type="entry name" value="P-loop containing nucleotide triphosphate hydrolases"/>
    <property type="match status" value="1"/>
</dbReference>
<evidence type="ECO:0000256" key="2">
    <source>
        <dbReference type="ARBA" id="ARBA00022801"/>
    </source>
</evidence>
<dbReference type="GO" id="GO:0043138">
    <property type="term" value="F:3'-5' DNA helicase activity"/>
    <property type="evidence" value="ECO:0007669"/>
    <property type="project" value="TreeGrafter"/>
</dbReference>
<protein>
    <recommendedName>
        <fullName evidence="6">UvrD-like helicase ATP-binding domain-containing protein</fullName>
    </recommendedName>
</protein>
<accession>X1QWK1</accession>
<proteinExistence type="predicted"/>
<sequence>RPEFALQQDLKPADAIENKILAEQFIQYETALQKQNLFDFDDLIYHTVGLLREYPKICNYYREKFQWIMIDEYQDINFAQYHMIKHLLSDTDANLYAIGDPNQA</sequence>
<dbReference type="GO" id="GO:0005524">
    <property type="term" value="F:ATP binding"/>
    <property type="evidence" value="ECO:0007669"/>
    <property type="project" value="UniProtKB-KW"/>
</dbReference>
<keyword evidence="4" id="KW-0067">ATP-binding</keyword>
<dbReference type="PROSITE" id="PS51198">
    <property type="entry name" value="UVRD_HELICASE_ATP_BIND"/>
    <property type="match status" value="1"/>
</dbReference>
<evidence type="ECO:0000256" key="1">
    <source>
        <dbReference type="ARBA" id="ARBA00022741"/>
    </source>
</evidence>
<dbReference type="GO" id="GO:0016787">
    <property type="term" value="F:hydrolase activity"/>
    <property type="evidence" value="ECO:0007669"/>
    <property type="project" value="UniProtKB-KW"/>
</dbReference>
<dbReference type="AlphaFoldDB" id="X1QWK1"/>
<dbReference type="InterPro" id="IPR000212">
    <property type="entry name" value="DNA_helicase_UvrD/REP"/>
</dbReference>
<evidence type="ECO:0000256" key="4">
    <source>
        <dbReference type="ARBA" id="ARBA00022840"/>
    </source>
</evidence>
<dbReference type="PANTHER" id="PTHR11070">
    <property type="entry name" value="UVRD / RECB / PCRA DNA HELICASE FAMILY MEMBER"/>
    <property type="match status" value="1"/>
</dbReference>
<dbReference type="PANTHER" id="PTHR11070:SF2">
    <property type="entry name" value="ATP-DEPENDENT DNA HELICASE SRS2"/>
    <property type="match status" value="1"/>
</dbReference>